<feature type="transmembrane region" description="Helical" evidence="1">
    <location>
        <begin position="35"/>
        <end position="56"/>
    </location>
</feature>
<dbReference type="Pfam" id="PF11303">
    <property type="entry name" value="DUF3105"/>
    <property type="match status" value="1"/>
</dbReference>
<gene>
    <name evidence="2" type="ORF">AAME72_12555</name>
</gene>
<keyword evidence="1" id="KW-0472">Membrane</keyword>
<dbReference type="EMBL" id="CP157390">
    <property type="protein sequence ID" value="XBM46913.1"/>
    <property type="molecule type" value="Genomic_DNA"/>
</dbReference>
<dbReference type="RefSeq" id="WP_348786891.1">
    <property type="nucleotide sequence ID" value="NZ_CP157390.1"/>
</dbReference>
<evidence type="ECO:0000256" key="1">
    <source>
        <dbReference type="SAM" id="Phobius"/>
    </source>
</evidence>
<sequence>MSQTPNRKQRQAEARAAKLEAFRKEQARRKRNRRIAIVSAIAGGVAVIALIATVIITAPKPVDSIAGVKSFDYTGGNHVQGTVDYAQNPPAGGEHNPVWLNCGVYDREVPKENAVHSLEHGAVWVTYRPGLDTGAVDTLKADLPDTYSVLSPYEGLPAPIVLSAWNHQLTVEKADDPRVKQFIQKYWQGPDTPEPGAACVGGLDAPGKVS</sequence>
<name>A0AAU7GAA5_9MICO</name>
<reference evidence="2" key="1">
    <citation type="submission" date="2024-05" db="EMBL/GenBank/DDBJ databases">
        <title>The Natural Products Discovery Center: Release of the First 8490 Sequenced Strains for Exploring Actinobacteria Biosynthetic Diversity.</title>
        <authorList>
            <person name="Kalkreuter E."/>
            <person name="Kautsar S.A."/>
            <person name="Yang D."/>
            <person name="Bader C.D."/>
            <person name="Teijaro C.N."/>
            <person name="Fluegel L."/>
            <person name="Davis C.M."/>
            <person name="Simpson J.R."/>
            <person name="Lauterbach L."/>
            <person name="Steele A.D."/>
            <person name="Gui C."/>
            <person name="Meng S."/>
            <person name="Li G."/>
            <person name="Viehrig K."/>
            <person name="Ye F."/>
            <person name="Su P."/>
            <person name="Kiefer A.F."/>
            <person name="Nichols A."/>
            <person name="Cepeda A.J."/>
            <person name="Yan W."/>
            <person name="Fan B."/>
            <person name="Jiang Y."/>
            <person name="Adhikari A."/>
            <person name="Zheng C.-J."/>
            <person name="Schuster L."/>
            <person name="Cowan T.M."/>
            <person name="Smanski M.J."/>
            <person name="Chevrette M.G."/>
            <person name="de Carvalho L.P.S."/>
            <person name="Shen B."/>
        </authorList>
    </citation>
    <scope>NUCLEOTIDE SEQUENCE</scope>
    <source>
        <strain evidence="2">NPDC080035</strain>
    </source>
</reference>
<keyword evidence="1" id="KW-1133">Transmembrane helix</keyword>
<proteinExistence type="predicted"/>
<dbReference type="AlphaFoldDB" id="A0AAU7GAA5"/>
<evidence type="ECO:0000313" key="2">
    <source>
        <dbReference type="EMBL" id="XBM46913.1"/>
    </source>
</evidence>
<accession>A0AAU7GAA5</accession>
<protein>
    <submittedName>
        <fullName evidence="2">DUF3105 domain-containing protein</fullName>
    </submittedName>
</protein>
<organism evidence="2">
    <name type="scientific">Leifsonia sp. NPDC080035</name>
    <dbReference type="NCBI Taxonomy" id="3143936"/>
    <lineage>
        <taxon>Bacteria</taxon>
        <taxon>Bacillati</taxon>
        <taxon>Actinomycetota</taxon>
        <taxon>Actinomycetes</taxon>
        <taxon>Micrococcales</taxon>
        <taxon>Microbacteriaceae</taxon>
        <taxon>Leifsonia</taxon>
    </lineage>
</organism>
<dbReference type="InterPro" id="IPR021454">
    <property type="entry name" value="DUF3105"/>
</dbReference>
<keyword evidence="1" id="KW-0812">Transmembrane</keyword>